<keyword evidence="1" id="KW-0479">Metal-binding</keyword>
<dbReference type="SUPFAM" id="SSF55920">
    <property type="entry name" value="Creatinase/aminopeptidase"/>
    <property type="match status" value="1"/>
</dbReference>
<dbReference type="PANTHER" id="PTHR46112">
    <property type="entry name" value="AMINOPEPTIDASE"/>
    <property type="match status" value="1"/>
</dbReference>
<dbReference type="PANTHER" id="PTHR46112:SF2">
    <property type="entry name" value="XAA-PRO AMINOPEPTIDASE P-RELATED"/>
    <property type="match status" value="1"/>
</dbReference>
<evidence type="ECO:0000313" key="5">
    <source>
        <dbReference type="EMBL" id="MDI3349451.1"/>
    </source>
</evidence>
<dbReference type="CDD" id="cd01092">
    <property type="entry name" value="APP-like"/>
    <property type="match status" value="1"/>
</dbReference>
<evidence type="ECO:0000256" key="2">
    <source>
        <dbReference type="ARBA" id="ARBA00022801"/>
    </source>
</evidence>
<dbReference type="Gene3D" id="3.90.230.10">
    <property type="entry name" value="Creatinase/methionine aminopeptidase superfamily"/>
    <property type="match status" value="1"/>
</dbReference>
<dbReference type="RefSeq" id="WP_268164557.1">
    <property type="nucleotide sequence ID" value="NZ_JAPFAP010000007.1"/>
</dbReference>
<reference evidence="5" key="1">
    <citation type="submission" date="2022-11" db="EMBL/GenBank/DDBJ databases">
        <title>Draft genome of Mycoplasma arginini isolated from fly.</title>
        <authorList>
            <person name="Severgnini M."/>
            <person name="Gioia G."/>
            <person name="Cremonesi P."/>
            <person name="Moroni P."/>
            <person name="Addis M.F."/>
            <person name="Castiglioni B."/>
        </authorList>
    </citation>
    <scope>NUCLEOTIDE SEQUENCE</scope>
    <source>
        <strain evidence="5">QMP CG1-1632</strain>
    </source>
</reference>
<protein>
    <submittedName>
        <fullName evidence="5">Aminopeptidase P family protein</fullName>
    </submittedName>
</protein>
<accession>A0AA43QYB3</accession>
<gene>
    <name evidence="5" type="ORF">DCBHLPFO_00563</name>
</gene>
<feature type="domain" description="Creatinase N-terminal" evidence="4">
    <location>
        <begin position="4"/>
        <end position="118"/>
    </location>
</feature>
<dbReference type="Pfam" id="PF00557">
    <property type="entry name" value="Peptidase_M24"/>
    <property type="match status" value="1"/>
</dbReference>
<dbReference type="InterPro" id="IPR001714">
    <property type="entry name" value="Pept_M24_MAP"/>
</dbReference>
<dbReference type="InterPro" id="IPR001131">
    <property type="entry name" value="Peptidase_M24B_aminopep-P_CS"/>
</dbReference>
<keyword evidence="5" id="KW-0645">Protease</keyword>
<dbReference type="PROSITE" id="PS00491">
    <property type="entry name" value="PROLINE_PEPTIDASE"/>
    <property type="match status" value="1"/>
</dbReference>
<dbReference type="AlphaFoldDB" id="A0AA43QYB3"/>
<comment type="caution">
    <text evidence="5">The sequence shown here is derived from an EMBL/GenBank/DDBJ whole genome shotgun (WGS) entry which is preliminary data.</text>
</comment>
<dbReference type="SUPFAM" id="SSF53092">
    <property type="entry name" value="Creatinase/prolidase N-terminal domain"/>
    <property type="match status" value="1"/>
</dbReference>
<dbReference type="Gene3D" id="3.40.350.10">
    <property type="entry name" value="Creatinase/prolidase N-terminal domain"/>
    <property type="match status" value="1"/>
</dbReference>
<dbReference type="GO" id="GO:0008235">
    <property type="term" value="F:metalloexopeptidase activity"/>
    <property type="evidence" value="ECO:0007669"/>
    <property type="project" value="UniProtKB-ARBA"/>
</dbReference>
<dbReference type="GO" id="GO:0046872">
    <property type="term" value="F:metal ion binding"/>
    <property type="evidence" value="ECO:0007669"/>
    <property type="project" value="UniProtKB-KW"/>
</dbReference>
<dbReference type="InterPro" id="IPR000994">
    <property type="entry name" value="Pept_M24"/>
</dbReference>
<evidence type="ECO:0000313" key="6">
    <source>
        <dbReference type="Proteomes" id="UP001162175"/>
    </source>
</evidence>
<sequence length="349" mass="39412">MLKQKITKIFDDLKLDAIISEAPQTRLWYAGVQTSDGFIVIEKDRAYLFVDGRYIEYASKFAKNVEVILLESNGNTLANFLEKKKYANVGIEADYLQVQTLEYFKQMLPKANFHNLKGKQFRIKKDQEEYEQIEEACLISLQAFEEFKKILVEGMTELEASNKLGYLMRLFGAEKECFESIIAFGSNAAEPHHHPTNRKLVDGDIVKVDFGAQYKGWASDITRTFFFGKPKSPELVTILDIVTEAQRLGREAVRPGIETSEIDKICRDYIESKGYGKFFTHSTGHGVGIDVHELPGVGRRSGNVVLEEGMVITVEPGIYVKDLGGARVEDTILVTKTGAKVLSRPEDYK</sequence>
<name>A0AA43QYB3_MYCAR</name>
<dbReference type="GO" id="GO:0004177">
    <property type="term" value="F:aminopeptidase activity"/>
    <property type="evidence" value="ECO:0007669"/>
    <property type="project" value="UniProtKB-KW"/>
</dbReference>
<keyword evidence="5" id="KW-0031">Aminopeptidase</keyword>
<proteinExistence type="predicted"/>
<evidence type="ECO:0000259" key="3">
    <source>
        <dbReference type="Pfam" id="PF00557"/>
    </source>
</evidence>
<dbReference type="PRINTS" id="PR00599">
    <property type="entry name" value="MAPEPTIDASE"/>
</dbReference>
<dbReference type="EMBL" id="JAPFAR010000020">
    <property type="protein sequence ID" value="MDI3349451.1"/>
    <property type="molecule type" value="Genomic_DNA"/>
</dbReference>
<dbReference type="InterPro" id="IPR029149">
    <property type="entry name" value="Creatin/AminoP/Spt16_N"/>
</dbReference>
<keyword evidence="2" id="KW-0378">Hydrolase</keyword>
<organism evidence="5 6">
    <name type="scientific">Mycoplasmopsis arginini</name>
    <name type="common">Mycoplasma arginini</name>
    <dbReference type="NCBI Taxonomy" id="2094"/>
    <lineage>
        <taxon>Bacteria</taxon>
        <taxon>Bacillati</taxon>
        <taxon>Mycoplasmatota</taxon>
        <taxon>Mycoplasmoidales</taxon>
        <taxon>Metamycoplasmataceae</taxon>
        <taxon>Mycoplasmopsis</taxon>
    </lineage>
</organism>
<dbReference type="Pfam" id="PF01321">
    <property type="entry name" value="Creatinase_N"/>
    <property type="match status" value="1"/>
</dbReference>
<dbReference type="InterPro" id="IPR050659">
    <property type="entry name" value="Peptidase_M24B"/>
</dbReference>
<dbReference type="InterPro" id="IPR036005">
    <property type="entry name" value="Creatinase/aminopeptidase-like"/>
</dbReference>
<evidence type="ECO:0000259" key="4">
    <source>
        <dbReference type="Pfam" id="PF01321"/>
    </source>
</evidence>
<evidence type="ECO:0000256" key="1">
    <source>
        <dbReference type="ARBA" id="ARBA00022723"/>
    </source>
</evidence>
<feature type="domain" description="Peptidase M24" evidence="3">
    <location>
        <begin position="131"/>
        <end position="336"/>
    </location>
</feature>
<dbReference type="Proteomes" id="UP001162175">
    <property type="component" value="Unassembled WGS sequence"/>
</dbReference>
<dbReference type="InterPro" id="IPR000587">
    <property type="entry name" value="Creatinase_N"/>
</dbReference>